<dbReference type="EMBL" id="DUTP01000006">
    <property type="protein sequence ID" value="HHX99659.1"/>
    <property type="molecule type" value="Genomic_DNA"/>
</dbReference>
<evidence type="ECO:0000313" key="2">
    <source>
        <dbReference type="Proteomes" id="UP000576550"/>
    </source>
</evidence>
<sequence>FVTLLAEIIARTPEALDMIAGALVETKEFRGMVDNMVQDAIDLHGGNLDYQQNQQQTDLT</sequence>
<proteinExistence type="predicted"/>
<reference evidence="1 2" key="1">
    <citation type="journal article" date="2020" name="Biotechnol. Biofuels">
        <title>New insights from the biogas microbiome by comprehensive genome-resolved metagenomics of nearly 1600 species originating from multiple anaerobic digesters.</title>
        <authorList>
            <person name="Campanaro S."/>
            <person name="Treu L."/>
            <person name="Rodriguez-R L.M."/>
            <person name="Kovalovszki A."/>
            <person name="Ziels R.M."/>
            <person name="Maus I."/>
            <person name="Zhu X."/>
            <person name="Kougias P.G."/>
            <person name="Basile A."/>
            <person name="Luo G."/>
            <person name="Schluter A."/>
            <person name="Konstantinidis K.T."/>
            <person name="Angelidaki I."/>
        </authorList>
    </citation>
    <scope>NUCLEOTIDE SEQUENCE [LARGE SCALE GENOMIC DNA]</scope>
    <source>
        <strain evidence="1">AS05jafATM_89</strain>
    </source>
</reference>
<feature type="non-terminal residue" evidence="1">
    <location>
        <position position="1"/>
    </location>
</feature>
<name>A0A832Q8F0_9BACT</name>
<evidence type="ECO:0000313" key="1">
    <source>
        <dbReference type="EMBL" id="HHX99659.1"/>
    </source>
</evidence>
<comment type="caution">
    <text evidence="1">The sequence shown here is derived from an EMBL/GenBank/DDBJ whole genome shotgun (WGS) entry which is preliminary data.</text>
</comment>
<dbReference type="AlphaFoldDB" id="A0A832Q8F0"/>
<dbReference type="Proteomes" id="UP000576550">
    <property type="component" value="Unassembled WGS sequence"/>
</dbReference>
<gene>
    <name evidence="1" type="ORF">GX533_03250</name>
</gene>
<accession>A0A832Q8F0</accession>
<organism evidence="1 2">
    <name type="scientific">Candidatus Dojkabacteria bacterium</name>
    <dbReference type="NCBI Taxonomy" id="2099670"/>
    <lineage>
        <taxon>Bacteria</taxon>
        <taxon>Candidatus Dojkabacteria</taxon>
    </lineage>
</organism>
<protein>
    <submittedName>
        <fullName evidence="1">Uncharacterized protein</fullName>
    </submittedName>
</protein>